<dbReference type="GO" id="GO:0012507">
    <property type="term" value="C:ER to Golgi transport vesicle membrane"/>
    <property type="evidence" value="ECO:0007669"/>
    <property type="project" value="TreeGrafter"/>
</dbReference>
<dbReference type="Gene3D" id="1.25.10.10">
    <property type="entry name" value="Leucine-rich Repeat Variant"/>
    <property type="match status" value="1"/>
</dbReference>
<sequence length="1137" mass="127221">MLGLLSQPKQPSAEQVVLTLCDRLSNSLLLEDRKASILALKSLSHDSRELVASSGLRGLLEALTRDSHDTECTRATLETLLILFNPVVRSKTRNKTYRSPLLPSHHSNTHLHGSNSNVYSDIALWLTDELLHNDAAFECCVSLANCADDAFVSFYALQIISAMVANRPTETKVKIMSCNGTAAIVSALGSSHDMIRGESLLLLCALSTDNMELQKLIAFENGFEKLFDVLNQVGGVVFGGSLAEDCLQLLSNLLDNTSNQKLFTQTGFVRRYMNLINEVCTAEASSSGSSGNIFTEQAVLNIEAVLDVTRQLCSPGAEMTKGNQNALNVEEGLFTILRIAFGATSPTQVRVPALLAAAALVNNNSAMQDHILNIDVPYYDLNLTSSNPEIVPANQALLRWCIELSQFQLFDLRCASFICFCACYTGNNDAKQQLVSGFLHDHNKASAEASNIDNSHNVNLIKVLTEDDDRTRLNPFRMWFASACMISLLSDEVKHLLNSTKIGDESLGLELITFIPAVGCELQNLLSSSHTHAVAIIGLLQLLICFTFEDSESVDQLLTEASVIQALLSNNNSNSLVRSLCSVLLGTVYLFCNINAPLPRSNLNELLINSLGRDQYKLYIKKLKQNPIFTKFDESHMFGAPRGTDGVQQVFLIQQFVDLVYDNLGRIDRAIDADPEMEPSKKLTVDMADQLRVNLDIEKKAYSELQQEKDKLADELNSREAELADKQSALNDSSHKIKELETKLSEIESSLDQTQSDLNSKTESLESATKELEKLKSETAITNSTIEKLNADVSKFREGKEKAENGINKMNRELMTLTREQEALQKQAKADKDKLQKTENEANKLKESLKKYKDISEAKDRLQTELTVLKNKYERRLSELNNESENCKKLQSSLDEQKESNETLRQKYKTLETEAQTFKAKLGIQDGLIASFQKQLKDKGLEIENLEAKMKNTESIGEELEALKTQSSSLKDAEAEAERLKDELKELKDVQAESQELKEKLKNFQDIQAEAEELRNKLKNNEHLIAESQELKDKLKKYQDIETEVQDLRTQVRDKEELKATVDKLNTELKEHTESAQKLQDELKETKETAEESQKALDSLMLLLDDSMEKKALYKQKLKAMDEEVSDSNDEASDDED</sequence>
<dbReference type="Pfam" id="PF04871">
    <property type="entry name" value="Uso1_p115_C"/>
    <property type="match status" value="1"/>
</dbReference>
<feature type="domain" description="Vesicle tethering protein Uso1/P115-like head" evidence="5">
    <location>
        <begin position="364"/>
        <end position="671"/>
    </location>
</feature>
<comment type="subcellular location">
    <subcellularLocation>
        <location evidence="1">Golgi apparatus</location>
    </subcellularLocation>
</comment>
<evidence type="ECO:0000259" key="6">
    <source>
        <dbReference type="Pfam" id="PF04871"/>
    </source>
</evidence>
<dbReference type="SUPFAM" id="SSF57997">
    <property type="entry name" value="Tropomyosin"/>
    <property type="match status" value="1"/>
</dbReference>
<dbReference type="Proteomes" id="UP001362899">
    <property type="component" value="Unassembled WGS sequence"/>
</dbReference>
<proteinExistence type="predicted"/>
<dbReference type="Pfam" id="PF04869">
    <property type="entry name" value="Uso1_p115_head"/>
    <property type="match status" value="1"/>
</dbReference>
<comment type="caution">
    <text evidence="7">The sequence shown here is derived from an EMBL/GenBank/DDBJ whole genome shotgun (WGS) entry which is preliminary data.</text>
</comment>
<organism evidence="7 8">
    <name type="scientific">Starmerella bacillaris</name>
    <name type="common">Yeast</name>
    <name type="synonym">Candida zemplinina</name>
    <dbReference type="NCBI Taxonomy" id="1247836"/>
    <lineage>
        <taxon>Eukaryota</taxon>
        <taxon>Fungi</taxon>
        <taxon>Dikarya</taxon>
        <taxon>Ascomycota</taxon>
        <taxon>Saccharomycotina</taxon>
        <taxon>Dipodascomycetes</taxon>
        <taxon>Dipodascales</taxon>
        <taxon>Trichomonascaceae</taxon>
        <taxon>Starmerella</taxon>
    </lineage>
</organism>
<feature type="domain" description="Uso1/p115-like vesicle tethering protein C-terminal" evidence="6">
    <location>
        <begin position="1029"/>
        <end position="1137"/>
    </location>
</feature>
<feature type="region of interest" description="Disordered" evidence="4">
    <location>
        <begin position="823"/>
        <end position="842"/>
    </location>
</feature>
<dbReference type="GO" id="GO:0048211">
    <property type="term" value="P:Golgi vesicle docking"/>
    <property type="evidence" value="ECO:0007669"/>
    <property type="project" value="TreeGrafter"/>
</dbReference>
<keyword evidence="2" id="KW-0333">Golgi apparatus</keyword>
<evidence type="ECO:0000313" key="8">
    <source>
        <dbReference type="Proteomes" id="UP001362899"/>
    </source>
</evidence>
<dbReference type="InterPro" id="IPR016024">
    <property type="entry name" value="ARM-type_fold"/>
</dbReference>
<dbReference type="PANTHER" id="PTHR10013:SF0">
    <property type="entry name" value="GENERAL VESICULAR TRANSPORT FACTOR P115"/>
    <property type="match status" value="1"/>
</dbReference>
<dbReference type="GO" id="GO:0005795">
    <property type="term" value="C:Golgi stack"/>
    <property type="evidence" value="ECO:0007669"/>
    <property type="project" value="TreeGrafter"/>
</dbReference>
<dbReference type="InterPro" id="IPR006953">
    <property type="entry name" value="Vesicle_Uso1_P115_head"/>
</dbReference>
<evidence type="ECO:0000256" key="2">
    <source>
        <dbReference type="ARBA" id="ARBA00023034"/>
    </source>
</evidence>
<keyword evidence="8" id="KW-1185">Reference proteome</keyword>
<feature type="region of interest" description="Disordered" evidence="4">
    <location>
        <begin position="881"/>
        <end position="901"/>
    </location>
</feature>
<dbReference type="GO" id="GO:0006886">
    <property type="term" value="P:intracellular protein transport"/>
    <property type="evidence" value="ECO:0007669"/>
    <property type="project" value="InterPro"/>
</dbReference>
<dbReference type="GO" id="GO:0005783">
    <property type="term" value="C:endoplasmic reticulum"/>
    <property type="evidence" value="ECO:0007669"/>
    <property type="project" value="TreeGrafter"/>
</dbReference>
<feature type="region of interest" description="Disordered" evidence="4">
    <location>
        <begin position="1117"/>
        <end position="1137"/>
    </location>
</feature>
<evidence type="ECO:0000313" key="7">
    <source>
        <dbReference type="EMBL" id="GMM52369.1"/>
    </source>
</evidence>
<dbReference type="PANTHER" id="PTHR10013">
    <property type="entry name" value="GENERAL VESICULAR TRANSPORT FACTOR P115"/>
    <property type="match status" value="1"/>
</dbReference>
<keyword evidence="3" id="KW-0175">Coiled coil</keyword>
<dbReference type="AlphaFoldDB" id="A0AAV5RPC0"/>
<accession>A0AAV5RPC0</accession>
<dbReference type="Gene3D" id="1.10.287.1490">
    <property type="match status" value="1"/>
</dbReference>
<protein>
    <submittedName>
        <fullName evidence="7">Uso1 protein</fullName>
    </submittedName>
</protein>
<evidence type="ECO:0000259" key="5">
    <source>
        <dbReference type="Pfam" id="PF04869"/>
    </source>
</evidence>
<dbReference type="GO" id="GO:0048280">
    <property type="term" value="P:vesicle fusion with Golgi apparatus"/>
    <property type="evidence" value="ECO:0007669"/>
    <property type="project" value="InterPro"/>
</dbReference>
<dbReference type="GO" id="GO:0000139">
    <property type="term" value="C:Golgi membrane"/>
    <property type="evidence" value="ECO:0007669"/>
    <property type="project" value="InterPro"/>
</dbReference>
<dbReference type="InterPro" id="IPR006955">
    <property type="entry name" value="Uso1_p115_C"/>
</dbReference>
<evidence type="ECO:0000256" key="1">
    <source>
        <dbReference type="ARBA" id="ARBA00004555"/>
    </source>
</evidence>
<dbReference type="SUPFAM" id="SSF48371">
    <property type="entry name" value="ARM repeat"/>
    <property type="match status" value="1"/>
</dbReference>
<dbReference type="InterPro" id="IPR011989">
    <property type="entry name" value="ARM-like"/>
</dbReference>
<dbReference type="InterPro" id="IPR024095">
    <property type="entry name" value="Vesicle_P115"/>
</dbReference>
<feature type="region of interest" description="Disordered" evidence="4">
    <location>
        <begin position="1066"/>
        <end position="1094"/>
    </location>
</feature>
<dbReference type="GO" id="GO:0006888">
    <property type="term" value="P:endoplasmic reticulum to Golgi vesicle-mediated transport"/>
    <property type="evidence" value="ECO:0007669"/>
    <property type="project" value="TreeGrafter"/>
</dbReference>
<evidence type="ECO:0000256" key="4">
    <source>
        <dbReference type="SAM" id="MobiDB-lite"/>
    </source>
</evidence>
<feature type="compositionally biased region" description="Polar residues" evidence="4">
    <location>
        <begin position="881"/>
        <end position="894"/>
    </location>
</feature>
<gene>
    <name evidence="7" type="ORF">DASB73_033320</name>
</gene>
<dbReference type="EMBL" id="BTGC01000008">
    <property type="protein sequence ID" value="GMM52369.1"/>
    <property type="molecule type" value="Genomic_DNA"/>
</dbReference>
<name>A0AAV5RPC0_STABA</name>
<evidence type="ECO:0000256" key="3">
    <source>
        <dbReference type="ARBA" id="ARBA00023054"/>
    </source>
</evidence>
<feature type="compositionally biased region" description="Acidic residues" evidence="4">
    <location>
        <begin position="1123"/>
        <end position="1137"/>
    </location>
</feature>
<reference evidence="7 8" key="1">
    <citation type="journal article" date="2023" name="Elife">
        <title>Identification of key yeast species and microbe-microbe interactions impacting larval growth of Drosophila in the wild.</title>
        <authorList>
            <person name="Mure A."/>
            <person name="Sugiura Y."/>
            <person name="Maeda R."/>
            <person name="Honda K."/>
            <person name="Sakurai N."/>
            <person name="Takahashi Y."/>
            <person name="Watada M."/>
            <person name="Katoh T."/>
            <person name="Gotoh A."/>
            <person name="Gotoh Y."/>
            <person name="Taniguchi I."/>
            <person name="Nakamura K."/>
            <person name="Hayashi T."/>
            <person name="Katayama T."/>
            <person name="Uemura T."/>
            <person name="Hattori Y."/>
        </authorList>
    </citation>
    <scope>NUCLEOTIDE SEQUENCE [LARGE SCALE GENOMIC DNA]</scope>
    <source>
        <strain evidence="7 8">SB-73</strain>
    </source>
</reference>